<evidence type="ECO:0000313" key="1">
    <source>
        <dbReference type="EMBL" id="KAF2026223.1"/>
    </source>
</evidence>
<dbReference type="InterPro" id="IPR021858">
    <property type="entry name" value="Fun_TF"/>
</dbReference>
<gene>
    <name evidence="1" type="ORF">EK21DRAFT_103388</name>
</gene>
<dbReference type="Pfam" id="PF11951">
    <property type="entry name" value="Fungal_trans_2"/>
    <property type="match status" value="1"/>
</dbReference>
<dbReference type="InterPro" id="IPR053157">
    <property type="entry name" value="Sterol_Uptake_Regulator"/>
</dbReference>
<organism evidence="1 2">
    <name type="scientific">Setomelanomma holmii</name>
    <dbReference type="NCBI Taxonomy" id="210430"/>
    <lineage>
        <taxon>Eukaryota</taxon>
        <taxon>Fungi</taxon>
        <taxon>Dikarya</taxon>
        <taxon>Ascomycota</taxon>
        <taxon>Pezizomycotina</taxon>
        <taxon>Dothideomycetes</taxon>
        <taxon>Pleosporomycetidae</taxon>
        <taxon>Pleosporales</taxon>
        <taxon>Pleosporineae</taxon>
        <taxon>Phaeosphaeriaceae</taxon>
        <taxon>Setomelanomma</taxon>
    </lineage>
</organism>
<sequence>MKEILNHFVSKTIPTLSPGTSAQLAYHELLPRLATQDRYVLNGILAVGYLHASSSIESTSLRESYHDLAAIQVNTGMTRYRSELQSVTIKNAEALFAFQTMITTFVFFTSNVECKKTLATIRGTAMMHEQRKKIGSNLVHAISRTFRSLRGVLVILVPCYHFLRHGSFAPVLERDWWPAPIPVTTDEIEQDKKLRILETMWAQPGITYEYSFDALRSALKDLRESFALLSRLAYCTFPGDTPSERTFDWTAALHWPVQLSLHFMSMLDQHRMEAWVLMAHYAILTSKARFNPWLDGFAAHIITTSALVIGEDNWKWIRWPAEVVGLDLESLRITSKTQEERLNAGQQ</sequence>
<name>A0A9P4LI77_9PLEO</name>
<dbReference type="PANTHER" id="PTHR47784">
    <property type="entry name" value="STEROL UPTAKE CONTROL PROTEIN 2"/>
    <property type="match status" value="1"/>
</dbReference>
<evidence type="ECO:0000313" key="2">
    <source>
        <dbReference type="Proteomes" id="UP000799777"/>
    </source>
</evidence>
<dbReference type="OrthoDB" id="5386330at2759"/>
<reference evidence="1" key="1">
    <citation type="journal article" date="2020" name="Stud. Mycol.">
        <title>101 Dothideomycetes genomes: a test case for predicting lifestyles and emergence of pathogens.</title>
        <authorList>
            <person name="Haridas S."/>
            <person name="Albert R."/>
            <person name="Binder M."/>
            <person name="Bloem J."/>
            <person name="Labutti K."/>
            <person name="Salamov A."/>
            <person name="Andreopoulos B."/>
            <person name="Baker S."/>
            <person name="Barry K."/>
            <person name="Bills G."/>
            <person name="Bluhm B."/>
            <person name="Cannon C."/>
            <person name="Castanera R."/>
            <person name="Culley D."/>
            <person name="Daum C."/>
            <person name="Ezra D."/>
            <person name="Gonzalez J."/>
            <person name="Henrissat B."/>
            <person name="Kuo A."/>
            <person name="Liang C."/>
            <person name="Lipzen A."/>
            <person name="Lutzoni F."/>
            <person name="Magnuson J."/>
            <person name="Mondo S."/>
            <person name="Nolan M."/>
            <person name="Ohm R."/>
            <person name="Pangilinan J."/>
            <person name="Park H.-J."/>
            <person name="Ramirez L."/>
            <person name="Alfaro M."/>
            <person name="Sun H."/>
            <person name="Tritt A."/>
            <person name="Yoshinaga Y."/>
            <person name="Zwiers L.-H."/>
            <person name="Turgeon B."/>
            <person name="Goodwin S."/>
            <person name="Spatafora J."/>
            <person name="Crous P."/>
            <person name="Grigoriev I."/>
        </authorList>
    </citation>
    <scope>NUCLEOTIDE SEQUENCE</scope>
    <source>
        <strain evidence="1">CBS 110217</strain>
    </source>
</reference>
<protein>
    <submittedName>
        <fullName evidence="1">Uncharacterized protein</fullName>
    </submittedName>
</protein>
<dbReference type="GO" id="GO:0001228">
    <property type="term" value="F:DNA-binding transcription activator activity, RNA polymerase II-specific"/>
    <property type="evidence" value="ECO:0007669"/>
    <property type="project" value="TreeGrafter"/>
</dbReference>
<dbReference type="Proteomes" id="UP000799777">
    <property type="component" value="Unassembled WGS sequence"/>
</dbReference>
<dbReference type="PANTHER" id="PTHR47784:SF5">
    <property type="entry name" value="STEROL UPTAKE CONTROL PROTEIN 2"/>
    <property type="match status" value="1"/>
</dbReference>
<keyword evidence="2" id="KW-1185">Reference proteome</keyword>
<accession>A0A9P4LI77</accession>
<dbReference type="EMBL" id="ML978247">
    <property type="protein sequence ID" value="KAF2026223.1"/>
    <property type="molecule type" value="Genomic_DNA"/>
</dbReference>
<comment type="caution">
    <text evidence="1">The sequence shown here is derived from an EMBL/GenBank/DDBJ whole genome shotgun (WGS) entry which is preliminary data.</text>
</comment>
<proteinExistence type="predicted"/>
<dbReference type="AlphaFoldDB" id="A0A9P4LI77"/>